<reference evidence="1" key="1">
    <citation type="submission" date="2021-01" db="EMBL/GenBank/DDBJ databases">
        <title>Whole genome shotgun sequence of Actinoplanes capillaceus NBRC 16408.</title>
        <authorList>
            <person name="Komaki H."/>
            <person name="Tamura T."/>
        </authorList>
    </citation>
    <scope>NUCLEOTIDE SEQUENCE [LARGE SCALE GENOMIC DNA]</scope>
    <source>
        <strain evidence="1">NBRC 16408</strain>
    </source>
</reference>
<sequence length="349" mass="37726">MTKAAIGIVTFVIVTCLGVPVLLLSASTDTGTAGCSFTSGLTEPSWELAEAGQWDTEQLTIATIIINRGAANGISTWGQTIALAVAMQESRLRNLPHLGPNNDHDSIGVFQQRPSQGWGIPEQLADPAYQADRFYAKLKTITGWETMPLTRAAQAVQISAYPNAYAKWTSEAVRLVEHVASAYGLAIPFDLEQCLSTCITITAADSGSCVDAATVFGRAQTWLTAWSGGSVPYLSSGNPADWFQGYRRDCSGYVSMALGLEGPGLSTSGLAERSTIISKSELRPGDILINTAPNLRGHVVLFERWADASMTRYYGYEQTGSADTQHRAIPYPYFGAYPMVPYRFGKRSR</sequence>
<proteinExistence type="predicted"/>
<name>A0ABQ3WUN1_9ACTN</name>
<dbReference type="Gene3D" id="3.90.1720.10">
    <property type="entry name" value="endopeptidase domain like (from Nostoc punctiforme)"/>
    <property type="match status" value="1"/>
</dbReference>
<evidence type="ECO:0008006" key="2">
    <source>
        <dbReference type="Google" id="ProtNLM"/>
    </source>
</evidence>
<dbReference type="EMBL" id="BOMF01000136">
    <property type="protein sequence ID" value="GID49959.1"/>
    <property type="molecule type" value="Genomic_DNA"/>
</dbReference>
<organism evidence="1">
    <name type="scientific">Actinoplanes campanulatus</name>
    <dbReference type="NCBI Taxonomy" id="113559"/>
    <lineage>
        <taxon>Bacteria</taxon>
        <taxon>Bacillati</taxon>
        <taxon>Actinomycetota</taxon>
        <taxon>Actinomycetes</taxon>
        <taxon>Micromonosporales</taxon>
        <taxon>Micromonosporaceae</taxon>
        <taxon>Actinoplanes</taxon>
    </lineage>
</organism>
<gene>
    <name evidence="1" type="ORF">Aca07nite_72340</name>
</gene>
<comment type="caution">
    <text evidence="1">The sequence shown here is derived from an EMBL/GenBank/DDBJ whole genome shotgun (WGS) entry which is preliminary data.</text>
</comment>
<dbReference type="SUPFAM" id="SSF54001">
    <property type="entry name" value="Cysteine proteinases"/>
    <property type="match status" value="1"/>
</dbReference>
<evidence type="ECO:0000313" key="1">
    <source>
        <dbReference type="EMBL" id="GID49959.1"/>
    </source>
</evidence>
<protein>
    <recommendedName>
        <fullName evidence="2">NlpC/P60 family protein</fullName>
    </recommendedName>
</protein>
<dbReference type="RefSeq" id="WP_204300024.1">
    <property type="nucleotide sequence ID" value="NZ_BAAAGQ010000063.1"/>
</dbReference>
<dbReference type="InterPro" id="IPR038765">
    <property type="entry name" value="Papain-like_cys_pep_sf"/>
</dbReference>
<accession>A0ABQ3WUN1</accession>